<evidence type="ECO:0000313" key="2">
    <source>
        <dbReference type="Proteomes" id="UP000294933"/>
    </source>
</evidence>
<feature type="non-terminal residue" evidence="1">
    <location>
        <position position="119"/>
    </location>
</feature>
<dbReference type="Gene3D" id="3.10.450.50">
    <property type="match status" value="1"/>
</dbReference>
<dbReference type="SUPFAM" id="SSF54427">
    <property type="entry name" value="NTF2-like"/>
    <property type="match status" value="1"/>
</dbReference>
<dbReference type="EMBL" id="ML170544">
    <property type="protein sequence ID" value="TDL13576.1"/>
    <property type="molecule type" value="Genomic_DNA"/>
</dbReference>
<name>A0A4Y7PEA3_9AGAM</name>
<dbReference type="InterPro" id="IPR032710">
    <property type="entry name" value="NTF2-like_dom_sf"/>
</dbReference>
<organism evidence="1 2">
    <name type="scientific">Rickenella mellea</name>
    <dbReference type="NCBI Taxonomy" id="50990"/>
    <lineage>
        <taxon>Eukaryota</taxon>
        <taxon>Fungi</taxon>
        <taxon>Dikarya</taxon>
        <taxon>Basidiomycota</taxon>
        <taxon>Agaricomycotina</taxon>
        <taxon>Agaricomycetes</taxon>
        <taxon>Hymenochaetales</taxon>
        <taxon>Rickenellaceae</taxon>
        <taxon>Rickenella</taxon>
    </lineage>
</organism>
<dbReference type="OrthoDB" id="74360at2759"/>
<dbReference type="VEuPathDB" id="FungiDB:BD410DRAFT_873742"/>
<proteinExistence type="predicted"/>
<accession>A0A4Y7PEA3</accession>
<reference evidence="1 2" key="1">
    <citation type="submission" date="2018-06" db="EMBL/GenBank/DDBJ databases">
        <title>A transcriptomic atlas of mushroom development highlights an independent origin of complex multicellularity.</title>
        <authorList>
            <consortium name="DOE Joint Genome Institute"/>
            <person name="Krizsan K."/>
            <person name="Almasi E."/>
            <person name="Merenyi Z."/>
            <person name="Sahu N."/>
            <person name="Viragh M."/>
            <person name="Koszo T."/>
            <person name="Mondo S."/>
            <person name="Kiss B."/>
            <person name="Balint B."/>
            <person name="Kues U."/>
            <person name="Barry K."/>
            <person name="Hegedus J.C."/>
            <person name="Henrissat B."/>
            <person name="Johnson J."/>
            <person name="Lipzen A."/>
            <person name="Ohm R."/>
            <person name="Nagy I."/>
            <person name="Pangilinan J."/>
            <person name="Yan J."/>
            <person name="Xiong Y."/>
            <person name="Grigoriev I.V."/>
            <person name="Hibbett D.S."/>
            <person name="Nagy L.G."/>
        </authorList>
    </citation>
    <scope>NUCLEOTIDE SEQUENCE [LARGE SCALE GENOMIC DNA]</scope>
    <source>
        <strain evidence="1 2">SZMC22713</strain>
    </source>
</reference>
<protein>
    <submittedName>
        <fullName evidence="1">Uncharacterized protein</fullName>
    </submittedName>
</protein>
<evidence type="ECO:0000313" key="1">
    <source>
        <dbReference type="EMBL" id="TDL13576.1"/>
    </source>
</evidence>
<dbReference type="STRING" id="50990.A0A4Y7PEA3"/>
<gene>
    <name evidence="1" type="ORF">BD410DRAFT_873742</name>
</gene>
<sequence>MTFAAIDPQVSLPTIDKLRFTIPPSLDFNHIATQWFTAFSKAIESSDAEGAVDLLAEDAFWRDVLALTWDFRTIQRKDRILALLTDVLPDVQLGELKIKDGKGGVEFQQPFPDLAWIQV</sequence>
<keyword evidence="2" id="KW-1185">Reference proteome</keyword>
<dbReference type="AlphaFoldDB" id="A0A4Y7PEA3"/>
<dbReference type="Proteomes" id="UP000294933">
    <property type="component" value="Unassembled WGS sequence"/>
</dbReference>